<organism evidence="1">
    <name type="scientific">Bradyrhizobium sp. LLZ17</name>
    <dbReference type="NCBI Taxonomy" id="3239388"/>
    <lineage>
        <taxon>Bacteria</taxon>
        <taxon>Pseudomonadati</taxon>
        <taxon>Pseudomonadota</taxon>
        <taxon>Alphaproteobacteria</taxon>
        <taxon>Hyphomicrobiales</taxon>
        <taxon>Nitrobacteraceae</taxon>
        <taxon>Bradyrhizobium</taxon>
    </lineage>
</organism>
<sequence>MNEGAMWTKATTSVKQNRLLALLPEEELVSIKSRAERVRLRPRQILHHWRSPLEHVYFLTDGLVSVGGNVGRTNTWKRGSSAVKAPSARFFY</sequence>
<evidence type="ECO:0008006" key="2">
    <source>
        <dbReference type="Google" id="ProtNLM"/>
    </source>
</evidence>
<gene>
    <name evidence="1" type="ORF">AB8Z38_14080</name>
</gene>
<reference evidence="1" key="1">
    <citation type="submission" date="2024-08" db="EMBL/GenBank/DDBJ databases">
        <authorList>
            <person name="Chaddad Z."/>
            <person name="Lamrabet M."/>
            <person name="Bouhnik O."/>
            <person name="Alami S."/>
            <person name="Wipf D."/>
            <person name="Courty P.E."/>
            <person name="Missbah El Idrissi M."/>
        </authorList>
    </citation>
    <scope>NUCLEOTIDE SEQUENCE</scope>
    <source>
        <strain evidence="1">LLZ17</strain>
    </source>
</reference>
<evidence type="ECO:0000313" key="1">
    <source>
        <dbReference type="EMBL" id="XDV61477.1"/>
    </source>
</evidence>
<dbReference type="AlphaFoldDB" id="A0AB39XYZ9"/>
<dbReference type="InterPro" id="IPR018490">
    <property type="entry name" value="cNMP-bd_dom_sf"/>
</dbReference>
<dbReference type="RefSeq" id="WP_369726815.1">
    <property type="nucleotide sequence ID" value="NZ_CP165734.1"/>
</dbReference>
<accession>A0AB39XYZ9</accession>
<name>A0AB39XYZ9_9BRAD</name>
<dbReference type="SUPFAM" id="SSF51206">
    <property type="entry name" value="cAMP-binding domain-like"/>
    <property type="match status" value="1"/>
</dbReference>
<protein>
    <recommendedName>
        <fullName evidence="2">Cyclic nucleotide-binding domain-containing protein</fullName>
    </recommendedName>
</protein>
<dbReference type="EMBL" id="CP165734">
    <property type="protein sequence ID" value="XDV61477.1"/>
    <property type="molecule type" value="Genomic_DNA"/>
</dbReference>
<proteinExistence type="predicted"/>